<dbReference type="EMBL" id="FP929054">
    <property type="protein sequence ID" value="CBL24489.1"/>
    <property type="molecule type" value="Genomic_DNA"/>
</dbReference>
<evidence type="ECO:0000256" key="1">
    <source>
        <dbReference type="ARBA" id="ARBA00004196"/>
    </source>
</evidence>
<dbReference type="Proteomes" id="UP000008955">
    <property type="component" value="Chromosome"/>
</dbReference>
<evidence type="ECO:0000256" key="2">
    <source>
        <dbReference type="ARBA" id="ARBA00007639"/>
    </source>
</evidence>
<evidence type="ECO:0000313" key="7">
    <source>
        <dbReference type="Proteomes" id="UP000008955"/>
    </source>
</evidence>
<feature type="signal peptide" evidence="4">
    <location>
        <begin position="1"/>
        <end position="21"/>
    </location>
</feature>
<reference evidence="6 7" key="1">
    <citation type="submission" date="2010-03" db="EMBL/GenBank/DDBJ databases">
        <title>The genome sequence of Ruminococcus obeum A2-162.</title>
        <authorList>
            <consortium name="metaHIT consortium -- http://www.metahit.eu/"/>
            <person name="Pajon A."/>
            <person name="Turner K."/>
            <person name="Parkhill J."/>
            <person name="Duncan S."/>
            <person name="Flint H."/>
        </authorList>
    </citation>
    <scope>NUCLEOTIDE SEQUENCE [LARGE SCALE GENOMIC DNA]</scope>
    <source>
        <strain evidence="6 7">A2-162</strain>
    </source>
</reference>
<dbReference type="Pfam" id="PF13407">
    <property type="entry name" value="Peripla_BP_4"/>
    <property type="match status" value="1"/>
</dbReference>
<accession>D4LUN1</accession>
<dbReference type="PANTHER" id="PTHR46847">
    <property type="entry name" value="D-ALLOSE-BINDING PERIPLASMIC PROTEIN-RELATED"/>
    <property type="match status" value="1"/>
</dbReference>
<dbReference type="GO" id="GO:0030246">
    <property type="term" value="F:carbohydrate binding"/>
    <property type="evidence" value="ECO:0007669"/>
    <property type="project" value="UniProtKB-ARBA"/>
</dbReference>
<keyword evidence="6" id="KW-0762">Sugar transport</keyword>
<feature type="chain" id="PRO_5039446932" evidence="4">
    <location>
        <begin position="22"/>
        <end position="360"/>
    </location>
</feature>
<protein>
    <submittedName>
        <fullName evidence="6">ABC-type sugar transport system, periplasmic component</fullName>
    </submittedName>
</protein>
<dbReference type="InterPro" id="IPR025997">
    <property type="entry name" value="SBP_2_dom"/>
</dbReference>
<reference evidence="6 7" key="2">
    <citation type="submission" date="2010-03" db="EMBL/GenBank/DDBJ databases">
        <authorList>
            <person name="Pajon A."/>
        </authorList>
    </citation>
    <scope>NUCLEOTIDE SEQUENCE [LARGE SCALE GENOMIC DNA]</scope>
    <source>
        <strain evidence="6 7">A2-162</strain>
    </source>
</reference>
<dbReference type="CDD" id="cd19996">
    <property type="entry name" value="PBP1_ABC_sugar_binding-like"/>
    <property type="match status" value="1"/>
</dbReference>
<comment type="similarity">
    <text evidence="2">Belongs to the bacterial solute-binding protein 2 family.</text>
</comment>
<dbReference type="PROSITE" id="PS51257">
    <property type="entry name" value="PROKAR_LIPOPROTEIN"/>
    <property type="match status" value="1"/>
</dbReference>
<organism evidence="6 7">
    <name type="scientific">Blautia obeum A2-162</name>
    <dbReference type="NCBI Taxonomy" id="657314"/>
    <lineage>
        <taxon>Bacteria</taxon>
        <taxon>Bacillati</taxon>
        <taxon>Bacillota</taxon>
        <taxon>Clostridia</taxon>
        <taxon>Lachnospirales</taxon>
        <taxon>Lachnospiraceae</taxon>
        <taxon>Blautia</taxon>
    </lineage>
</organism>
<dbReference type="PANTHER" id="PTHR46847:SF1">
    <property type="entry name" value="D-ALLOSE-BINDING PERIPLASMIC PROTEIN-RELATED"/>
    <property type="match status" value="1"/>
</dbReference>
<keyword evidence="3 4" id="KW-0732">Signal</keyword>
<evidence type="ECO:0000256" key="4">
    <source>
        <dbReference type="SAM" id="SignalP"/>
    </source>
</evidence>
<proteinExistence type="inferred from homology"/>
<dbReference type="HOGENOM" id="CLU_037628_3_9_9"/>
<dbReference type="PATRIC" id="fig|657314.3.peg.3178"/>
<sequence>MQKKFIPFSIVIIFLTLSLCACTGPSNDQKTSDHKQPVSKKQFDSDGFTIAYCDTSQLETWRIQMLAEFEQAAGELKTEGIIDEYYVTNANGDPAKQINDINNMIQKGVDGIILCATSPTAIQSAVDDAMNAGIKVVNLNSLVKSNNVTSKIYQSDIAFGQICADFIVNKLNGKGNILVLNGIAGSEISNERWIGAENVFKEYPDIHILSTAYADWSYDKGYQATLDLLNENAEIDGVWSQGGAMTQGAIDAFQEKELPLVPMSGEASNGFLRTWIECQKSTSFDSICPNYTATISVTALNTLIDALKGKEVSQEIELPIDTITSENIYDYYRSDLNDNFWCDTQLSDANLKKLYQRDEE</sequence>
<comment type="subcellular location">
    <subcellularLocation>
        <location evidence="1">Cell envelope</location>
    </subcellularLocation>
</comment>
<dbReference type="KEGG" id="rob:CK5_32860"/>
<name>D4LUN1_9FIRM</name>
<dbReference type="Gene3D" id="3.40.50.2300">
    <property type="match status" value="2"/>
</dbReference>
<dbReference type="InterPro" id="IPR028082">
    <property type="entry name" value="Peripla_BP_I"/>
</dbReference>
<dbReference type="RefSeq" id="WP_015543241.1">
    <property type="nucleotide sequence ID" value="NC_021022.1"/>
</dbReference>
<evidence type="ECO:0000313" key="6">
    <source>
        <dbReference type="EMBL" id="CBL24489.1"/>
    </source>
</evidence>
<keyword evidence="6" id="KW-0813">Transport</keyword>
<dbReference type="SUPFAM" id="SSF53822">
    <property type="entry name" value="Periplasmic binding protein-like I"/>
    <property type="match status" value="1"/>
</dbReference>
<evidence type="ECO:0000259" key="5">
    <source>
        <dbReference type="Pfam" id="PF13407"/>
    </source>
</evidence>
<dbReference type="GO" id="GO:0030313">
    <property type="term" value="C:cell envelope"/>
    <property type="evidence" value="ECO:0007669"/>
    <property type="project" value="UniProtKB-SubCell"/>
</dbReference>
<gene>
    <name evidence="6" type="ORF">CK5_32860</name>
</gene>
<keyword evidence="7" id="KW-1185">Reference proteome</keyword>
<feature type="domain" description="Periplasmic binding protein" evidence="5">
    <location>
        <begin position="59"/>
        <end position="310"/>
    </location>
</feature>
<dbReference type="AlphaFoldDB" id="D4LUN1"/>
<evidence type="ECO:0000256" key="3">
    <source>
        <dbReference type="ARBA" id="ARBA00022729"/>
    </source>
</evidence>